<dbReference type="STRING" id="83656.B1H18_27045"/>
<dbReference type="Proteomes" id="UP000190539">
    <property type="component" value="Unassembled WGS sequence"/>
</dbReference>
<gene>
    <name evidence="2" type="ORF">B1H18_27045</name>
</gene>
<keyword evidence="1" id="KW-0732">Signal</keyword>
<feature type="chain" id="PRO_5013183480" description="SH3 domain-containing protein" evidence="1">
    <location>
        <begin position="30"/>
        <end position="130"/>
    </location>
</feature>
<feature type="signal peptide" evidence="1">
    <location>
        <begin position="1"/>
        <end position="29"/>
    </location>
</feature>
<organism evidence="2 3">
    <name type="scientific">Streptomyces tsukubensis</name>
    <dbReference type="NCBI Taxonomy" id="83656"/>
    <lineage>
        <taxon>Bacteria</taxon>
        <taxon>Bacillati</taxon>
        <taxon>Actinomycetota</taxon>
        <taxon>Actinomycetes</taxon>
        <taxon>Kitasatosporales</taxon>
        <taxon>Streptomycetaceae</taxon>
        <taxon>Streptomyces</taxon>
    </lineage>
</organism>
<evidence type="ECO:0008006" key="4">
    <source>
        <dbReference type="Google" id="ProtNLM"/>
    </source>
</evidence>
<keyword evidence="3" id="KW-1185">Reference proteome</keyword>
<name>A0A1V4A268_9ACTN</name>
<dbReference type="EMBL" id="MVFC01000031">
    <property type="protein sequence ID" value="OON73445.1"/>
    <property type="molecule type" value="Genomic_DNA"/>
</dbReference>
<evidence type="ECO:0000256" key="1">
    <source>
        <dbReference type="SAM" id="SignalP"/>
    </source>
</evidence>
<dbReference type="OrthoDB" id="3694515at2"/>
<evidence type="ECO:0000313" key="2">
    <source>
        <dbReference type="EMBL" id="OON73445.1"/>
    </source>
</evidence>
<protein>
    <recommendedName>
        <fullName evidence="4">SH3 domain-containing protein</fullName>
    </recommendedName>
</protein>
<sequence length="130" mass="13563">MFAPIKKAAAVTALALAVGGFTLGEPAHAGGQRQTAAKAVSATPPTATETVARSAAADPGRYLVDGARIHSQASTSSSTVGYGYTNHSVNVSCRKAIGDHDWYYHTDTTTNVTGWGRDDVIVPFFEVGYC</sequence>
<dbReference type="AlphaFoldDB" id="A0A1V4A268"/>
<evidence type="ECO:0000313" key="3">
    <source>
        <dbReference type="Proteomes" id="UP000190539"/>
    </source>
</evidence>
<accession>A0A1V4A268</accession>
<comment type="caution">
    <text evidence="2">The sequence shown here is derived from an EMBL/GenBank/DDBJ whole genome shotgun (WGS) entry which is preliminary data.</text>
</comment>
<proteinExistence type="predicted"/>
<reference evidence="2 3" key="1">
    <citation type="submission" date="2017-02" db="EMBL/GenBank/DDBJ databases">
        <title>Draft Genome Sequence of Streptomyces tsukubaensis F601, a Producer of the immunosuppressant tacrolimus FK506.</title>
        <authorList>
            <person name="Zong G."/>
            <person name="Zhong C."/>
            <person name="Fu J."/>
            <person name="Qin R."/>
            <person name="Cao G."/>
        </authorList>
    </citation>
    <scope>NUCLEOTIDE SEQUENCE [LARGE SCALE GENOMIC DNA]</scope>
    <source>
        <strain evidence="2 3">F601</strain>
    </source>
</reference>
<dbReference type="RefSeq" id="WP_077972314.1">
    <property type="nucleotide sequence ID" value="NZ_CP045178.1"/>
</dbReference>